<dbReference type="AlphaFoldDB" id="A0ABD2Q717"/>
<dbReference type="Proteomes" id="UP001626550">
    <property type="component" value="Unassembled WGS sequence"/>
</dbReference>
<name>A0ABD2Q717_9PLAT</name>
<comment type="caution">
    <text evidence="1">The sequence shown here is derived from an EMBL/GenBank/DDBJ whole genome shotgun (WGS) entry which is preliminary data.</text>
</comment>
<proteinExistence type="predicted"/>
<sequence>MLGLVRRVVTALTFFYLSSRLARHRFKVESSIAQHQAKLRKLEQGEAVESMEEEDEEPRTLEEMVEHEKESIEALNATLTPQEMAELSATVNKMQKLFTCEWGALKVWFVANLYLTLFPVEKSSKKK</sequence>
<keyword evidence="2" id="KW-1185">Reference proteome</keyword>
<evidence type="ECO:0000313" key="2">
    <source>
        <dbReference type="Proteomes" id="UP001626550"/>
    </source>
</evidence>
<evidence type="ECO:0000313" key="1">
    <source>
        <dbReference type="EMBL" id="KAL3314016.1"/>
    </source>
</evidence>
<reference evidence="1 2" key="1">
    <citation type="submission" date="2024-11" db="EMBL/GenBank/DDBJ databases">
        <title>Adaptive evolution of stress response genes in parasites aligns with host niche diversity.</title>
        <authorList>
            <person name="Hahn C."/>
            <person name="Resl P."/>
        </authorList>
    </citation>
    <scope>NUCLEOTIDE SEQUENCE [LARGE SCALE GENOMIC DNA]</scope>
    <source>
        <strain evidence="1">EGGRZ-B1_66</strain>
        <tissue evidence="1">Body</tissue>
    </source>
</reference>
<organism evidence="1 2">
    <name type="scientific">Cichlidogyrus casuarinus</name>
    <dbReference type="NCBI Taxonomy" id="1844966"/>
    <lineage>
        <taxon>Eukaryota</taxon>
        <taxon>Metazoa</taxon>
        <taxon>Spiralia</taxon>
        <taxon>Lophotrochozoa</taxon>
        <taxon>Platyhelminthes</taxon>
        <taxon>Monogenea</taxon>
        <taxon>Monopisthocotylea</taxon>
        <taxon>Dactylogyridea</taxon>
        <taxon>Ancyrocephalidae</taxon>
        <taxon>Cichlidogyrus</taxon>
    </lineage>
</organism>
<gene>
    <name evidence="1" type="ORF">Ciccas_007368</name>
</gene>
<protein>
    <submittedName>
        <fullName evidence="1">Uncharacterized protein</fullName>
    </submittedName>
</protein>
<accession>A0ABD2Q717</accession>
<dbReference type="Gene3D" id="6.10.140.1450">
    <property type="match status" value="1"/>
</dbReference>
<dbReference type="EMBL" id="JBJKFK010001122">
    <property type="protein sequence ID" value="KAL3314016.1"/>
    <property type="molecule type" value="Genomic_DNA"/>
</dbReference>